<sequence length="222" mass="24927">MCEVTDILDGCGDYTDKPPNWANQKKDPDEIVILIMVILVDAVIGALLLGIVGLKYGEEIRHIMHAKIAGKSKPYEKMPEFLRSCDHLPSELREKSLRFSVGEMEKAGAFEEEPVPVEAPVVEEKVEKTKPKKVRKRRSKRPARKKAQPPPDEPPAEKKPWLGMRFIYHGPTSTFLPISKAKVAERVLSSSDSRSSSTINTMASVTGIERPMPRWNPDEAKK</sequence>
<evidence type="ECO:0000256" key="2">
    <source>
        <dbReference type="SAM" id="Phobius"/>
    </source>
</evidence>
<feature type="transmembrane region" description="Helical" evidence="2">
    <location>
        <begin position="31"/>
        <end position="54"/>
    </location>
</feature>
<accession>A0AAV2T4L9</accession>
<comment type="caution">
    <text evidence="3">The sequence shown here is derived from an EMBL/GenBank/DDBJ whole genome shotgun (WGS) entry which is preliminary data.</text>
</comment>
<feature type="compositionally biased region" description="Basic residues" evidence="1">
    <location>
        <begin position="130"/>
        <end position="147"/>
    </location>
</feature>
<name>A0AAV2T4L9_CALDB</name>
<protein>
    <submittedName>
        <fullName evidence="3">Uncharacterized protein</fullName>
    </submittedName>
</protein>
<evidence type="ECO:0000256" key="1">
    <source>
        <dbReference type="SAM" id="MobiDB-lite"/>
    </source>
</evidence>
<organism evidence="3 4">
    <name type="scientific">Calicophoron daubneyi</name>
    <name type="common">Rumen fluke</name>
    <name type="synonym">Paramphistomum daubneyi</name>
    <dbReference type="NCBI Taxonomy" id="300641"/>
    <lineage>
        <taxon>Eukaryota</taxon>
        <taxon>Metazoa</taxon>
        <taxon>Spiralia</taxon>
        <taxon>Lophotrochozoa</taxon>
        <taxon>Platyhelminthes</taxon>
        <taxon>Trematoda</taxon>
        <taxon>Digenea</taxon>
        <taxon>Plagiorchiida</taxon>
        <taxon>Pronocephalata</taxon>
        <taxon>Paramphistomoidea</taxon>
        <taxon>Paramphistomidae</taxon>
        <taxon>Calicophoron</taxon>
    </lineage>
</organism>
<keyword evidence="2" id="KW-1133">Transmembrane helix</keyword>
<dbReference type="EMBL" id="CAXLJL010000066">
    <property type="protein sequence ID" value="CAL5130462.1"/>
    <property type="molecule type" value="Genomic_DNA"/>
</dbReference>
<reference evidence="3" key="1">
    <citation type="submission" date="2024-06" db="EMBL/GenBank/DDBJ databases">
        <authorList>
            <person name="Liu X."/>
            <person name="Lenzi L."/>
            <person name="Haldenby T S."/>
            <person name="Uol C."/>
        </authorList>
    </citation>
    <scope>NUCLEOTIDE SEQUENCE</scope>
</reference>
<gene>
    <name evidence="3" type="ORF">CDAUBV1_LOCUS2515</name>
</gene>
<feature type="region of interest" description="Disordered" evidence="1">
    <location>
        <begin position="122"/>
        <end position="159"/>
    </location>
</feature>
<keyword evidence="2" id="KW-0812">Transmembrane</keyword>
<dbReference type="Proteomes" id="UP001497525">
    <property type="component" value="Unassembled WGS sequence"/>
</dbReference>
<keyword evidence="2" id="KW-0472">Membrane</keyword>
<feature type="region of interest" description="Disordered" evidence="1">
    <location>
        <begin position="185"/>
        <end position="222"/>
    </location>
</feature>
<evidence type="ECO:0000313" key="3">
    <source>
        <dbReference type="EMBL" id="CAL5130462.1"/>
    </source>
</evidence>
<proteinExistence type="predicted"/>
<dbReference type="AlphaFoldDB" id="A0AAV2T4L9"/>
<evidence type="ECO:0000313" key="4">
    <source>
        <dbReference type="Proteomes" id="UP001497525"/>
    </source>
</evidence>